<evidence type="ECO:0000313" key="4">
    <source>
        <dbReference type="Proteomes" id="UP001469365"/>
    </source>
</evidence>
<dbReference type="RefSeq" id="WP_341414727.1">
    <property type="nucleotide sequence ID" value="NZ_JBBPCC010000003.1"/>
</dbReference>
<proteinExistence type="predicted"/>
<evidence type="ECO:0000256" key="2">
    <source>
        <dbReference type="ARBA" id="ARBA00023235"/>
    </source>
</evidence>
<dbReference type="SMART" id="SM00855">
    <property type="entry name" value="PGAM"/>
    <property type="match status" value="1"/>
</dbReference>
<dbReference type="SUPFAM" id="SSF53254">
    <property type="entry name" value="Phosphoglycerate mutase-like"/>
    <property type="match status" value="1"/>
</dbReference>
<dbReference type="InterPro" id="IPR029033">
    <property type="entry name" value="His_PPase_superfam"/>
</dbReference>
<accession>A0ABU9DFP5</accession>
<dbReference type="PANTHER" id="PTHR48100:SF1">
    <property type="entry name" value="HISTIDINE PHOSPHATASE FAMILY PROTEIN-RELATED"/>
    <property type="match status" value="1"/>
</dbReference>
<keyword evidence="2" id="KW-0413">Isomerase</keyword>
<name>A0ABU9DFP5_9BACL</name>
<sequence>MKDTTTLYLVRHGQTEWNVEHRMQGHQDSPLTELGIRQANWLGDALQNERIDTVFSSTSRRAVRTAELIRGARELPVQESDEFREINLGIWEGRTQAEVKELFPVQFDQFWSDPEAFQVEGSETFRQVRERAAAKLDEILQAHPGRSILLVTHTVVVKLLMAYFENRPMNELWNLPYIHPACLCKIEVRNGIPEIILHGDIGHYREEAVEG</sequence>
<gene>
    <name evidence="3" type="ORF">WMW72_07050</name>
</gene>
<dbReference type="PANTHER" id="PTHR48100">
    <property type="entry name" value="BROAD-SPECIFICITY PHOSPHATASE YOR283W-RELATED"/>
    <property type="match status" value="1"/>
</dbReference>
<reference evidence="3 4" key="1">
    <citation type="submission" date="2024-04" db="EMBL/GenBank/DDBJ databases">
        <title>draft genome sequnece of Paenibacillus filicis.</title>
        <authorList>
            <person name="Kim D.-U."/>
        </authorList>
    </citation>
    <scope>NUCLEOTIDE SEQUENCE [LARGE SCALE GENOMIC DNA]</scope>
    <source>
        <strain evidence="3 4">KACC14197</strain>
    </source>
</reference>
<evidence type="ECO:0000313" key="3">
    <source>
        <dbReference type="EMBL" id="MEK8127673.1"/>
    </source>
</evidence>
<dbReference type="InterPro" id="IPR013078">
    <property type="entry name" value="His_Pase_superF_clade-1"/>
</dbReference>
<dbReference type="InterPro" id="IPR001345">
    <property type="entry name" value="PG/BPGM_mutase_AS"/>
</dbReference>
<keyword evidence="4" id="KW-1185">Reference proteome</keyword>
<keyword evidence="3" id="KW-0378">Hydrolase</keyword>
<dbReference type="EMBL" id="JBBPCC010000003">
    <property type="protein sequence ID" value="MEK8127673.1"/>
    <property type="molecule type" value="Genomic_DNA"/>
</dbReference>
<dbReference type="Gene3D" id="3.40.50.1240">
    <property type="entry name" value="Phosphoglycerate mutase-like"/>
    <property type="match status" value="1"/>
</dbReference>
<keyword evidence="1" id="KW-0324">Glycolysis</keyword>
<dbReference type="Pfam" id="PF00300">
    <property type="entry name" value="His_Phos_1"/>
    <property type="match status" value="1"/>
</dbReference>
<dbReference type="CDD" id="cd07067">
    <property type="entry name" value="HP_PGM_like"/>
    <property type="match status" value="1"/>
</dbReference>
<dbReference type="EC" id="3.1.3.-" evidence="3"/>
<dbReference type="InterPro" id="IPR050275">
    <property type="entry name" value="PGM_Phosphatase"/>
</dbReference>
<comment type="caution">
    <text evidence="3">The sequence shown here is derived from an EMBL/GenBank/DDBJ whole genome shotgun (WGS) entry which is preliminary data.</text>
</comment>
<evidence type="ECO:0000256" key="1">
    <source>
        <dbReference type="ARBA" id="ARBA00023152"/>
    </source>
</evidence>
<dbReference type="PROSITE" id="PS00175">
    <property type="entry name" value="PG_MUTASE"/>
    <property type="match status" value="1"/>
</dbReference>
<dbReference type="GO" id="GO:0016787">
    <property type="term" value="F:hydrolase activity"/>
    <property type="evidence" value="ECO:0007669"/>
    <property type="project" value="UniProtKB-KW"/>
</dbReference>
<protein>
    <submittedName>
        <fullName evidence="3">Histidine phosphatase family protein</fullName>
        <ecNumber evidence="3">3.1.3.-</ecNumber>
    </submittedName>
</protein>
<dbReference type="PIRSF" id="PIRSF000709">
    <property type="entry name" value="6PFK_2-Ptase"/>
    <property type="match status" value="1"/>
</dbReference>
<dbReference type="Proteomes" id="UP001469365">
    <property type="component" value="Unassembled WGS sequence"/>
</dbReference>
<organism evidence="3 4">
    <name type="scientific">Paenibacillus filicis</name>
    <dbReference type="NCBI Taxonomy" id="669464"/>
    <lineage>
        <taxon>Bacteria</taxon>
        <taxon>Bacillati</taxon>
        <taxon>Bacillota</taxon>
        <taxon>Bacilli</taxon>
        <taxon>Bacillales</taxon>
        <taxon>Paenibacillaceae</taxon>
        <taxon>Paenibacillus</taxon>
    </lineage>
</organism>